<accession>A0A815QAL7</accession>
<dbReference type="EMBL" id="CAJNOL010002092">
    <property type="protein sequence ID" value="CAF1460778.1"/>
    <property type="molecule type" value="Genomic_DNA"/>
</dbReference>
<evidence type="ECO:0000313" key="3">
    <source>
        <dbReference type="EMBL" id="CAF1163424.1"/>
    </source>
</evidence>
<evidence type="ECO:0000313" key="7">
    <source>
        <dbReference type="Proteomes" id="UP000663870"/>
    </source>
</evidence>
<evidence type="ECO:0000313" key="2">
    <source>
        <dbReference type="EMBL" id="CAF1153351.1"/>
    </source>
</evidence>
<name>A0A815QAL7_9BILA</name>
<dbReference type="Proteomes" id="UP000663836">
    <property type="component" value="Unassembled WGS sequence"/>
</dbReference>
<dbReference type="Proteomes" id="UP000663823">
    <property type="component" value="Unassembled WGS sequence"/>
</dbReference>
<dbReference type="Proteomes" id="UP000663870">
    <property type="component" value="Unassembled WGS sequence"/>
</dbReference>
<dbReference type="AlphaFoldDB" id="A0A815QAL7"/>
<dbReference type="Proteomes" id="UP000663882">
    <property type="component" value="Unassembled WGS sequence"/>
</dbReference>
<evidence type="ECO:0000313" key="5">
    <source>
        <dbReference type="EMBL" id="CAF3570333.1"/>
    </source>
</evidence>
<dbReference type="EMBL" id="CAJNOT010001050">
    <property type="protein sequence ID" value="CAF1135671.1"/>
    <property type="molecule type" value="Genomic_DNA"/>
</dbReference>
<dbReference type="EMBL" id="CAJNOH010000950">
    <property type="protein sequence ID" value="CAF1153351.1"/>
    <property type="molecule type" value="Genomic_DNA"/>
</dbReference>
<evidence type="ECO:0000313" key="6">
    <source>
        <dbReference type="EMBL" id="CAF3585113.1"/>
    </source>
</evidence>
<evidence type="ECO:0000313" key="1">
    <source>
        <dbReference type="EMBL" id="CAF1135671.1"/>
    </source>
</evidence>
<dbReference type="EMBL" id="CAJOAX010000410">
    <property type="protein sequence ID" value="CAF3585113.1"/>
    <property type="molecule type" value="Genomic_DNA"/>
</dbReference>
<organism evidence="4 7">
    <name type="scientific">Rotaria sordida</name>
    <dbReference type="NCBI Taxonomy" id="392033"/>
    <lineage>
        <taxon>Eukaryota</taxon>
        <taxon>Metazoa</taxon>
        <taxon>Spiralia</taxon>
        <taxon>Gnathifera</taxon>
        <taxon>Rotifera</taxon>
        <taxon>Eurotatoria</taxon>
        <taxon>Bdelloidea</taxon>
        <taxon>Philodinida</taxon>
        <taxon>Philodinidae</taxon>
        <taxon>Rotaria</taxon>
    </lineage>
</organism>
<gene>
    <name evidence="5" type="ORF">JBS370_LOCUS2286</name>
    <name evidence="4" type="ORF">JXQ802_LOCUS38159</name>
    <name evidence="6" type="ORF">OTI717_LOCUS6015</name>
    <name evidence="2" type="ORF">PYM288_LOCUS22349</name>
    <name evidence="3" type="ORF">RFH988_LOCUS22563</name>
    <name evidence="1" type="ORF">ZHD862_LOCUS19373</name>
</gene>
<reference evidence="4" key="1">
    <citation type="submission" date="2021-02" db="EMBL/GenBank/DDBJ databases">
        <authorList>
            <person name="Nowell W R."/>
        </authorList>
    </citation>
    <scope>NUCLEOTIDE SEQUENCE</scope>
</reference>
<dbReference type="EMBL" id="CAJNOO010001506">
    <property type="protein sequence ID" value="CAF1163424.1"/>
    <property type="molecule type" value="Genomic_DNA"/>
</dbReference>
<keyword evidence="7" id="KW-1185">Reference proteome</keyword>
<dbReference type="Proteomes" id="UP000663864">
    <property type="component" value="Unassembled WGS sequence"/>
</dbReference>
<evidence type="ECO:0000313" key="4">
    <source>
        <dbReference type="EMBL" id="CAF1460778.1"/>
    </source>
</evidence>
<dbReference type="Proteomes" id="UP000663854">
    <property type="component" value="Unassembled WGS sequence"/>
</dbReference>
<proteinExistence type="predicted"/>
<comment type="caution">
    <text evidence="4">The sequence shown here is derived from an EMBL/GenBank/DDBJ whole genome shotgun (WGS) entry which is preliminary data.</text>
</comment>
<dbReference type="EMBL" id="CAJOBD010000088">
    <property type="protein sequence ID" value="CAF3570333.1"/>
    <property type="molecule type" value="Genomic_DNA"/>
</dbReference>
<sequence>MEPTRYLFTYLFTQKYQICRRNIEPLWYLNETTQIMKHVCPILIEKFYSYQSFRLIPSLSSSSEDKCVQYANDMKDHYHHH</sequence>
<protein>
    <submittedName>
        <fullName evidence="4">Uncharacterized protein</fullName>
    </submittedName>
</protein>